<evidence type="ECO:0000256" key="1">
    <source>
        <dbReference type="SAM" id="MobiDB-lite"/>
    </source>
</evidence>
<protein>
    <submittedName>
        <fullName evidence="3">Uncharacterized protein</fullName>
    </submittedName>
</protein>
<keyword evidence="2" id="KW-0472">Membrane</keyword>
<feature type="region of interest" description="Disordered" evidence="1">
    <location>
        <begin position="881"/>
        <end position="905"/>
    </location>
</feature>
<keyword evidence="4" id="KW-1185">Reference proteome</keyword>
<keyword evidence="2" id="KW-1133">Transmembrane helix</keyword>
<feature type="region of interest" description="Disordered" evidence="1">
    <location>
        <begin position="181"/>
        <end position="241"/>
    </location>
</feature>
<sequence length="905" mass="99999">MLAKSEGPYPNHTKSSNTNNEKTPPAITESPFSHIEIESDSGIFGTHLAINTKSSNTNNGKTPPAITGSPFSQIEIESGSGTFGTHLAINTNWAVSVVSAPIVTKLNLKCLPMSPTQRQRPFETPDGLRYLKEMCVNIGVLDSEDSGGDAALYIGTNLWKKIMQKSQTETLNAVGMAQLEPDEHLPDLPPEDNEETFRRIGSSRLPRSADAAGSSPQTFRIWAEDVDPEPSPNTDSDLITPTESVTVDIEPGECRADVSPTNSLESDKFDPLAGEEIADRLLDMKLHSATPVYPESSAQLEATEEPFLHPASSNQANIGSSTGSLNAGVLTVRQDLFSDDGPIGSNEDDVSDAGDIVMSVCNVLSTTSVDSLPLDPAHAPSPIGHSEESRPGSRVAIQVLESSSLEPLFNSESEALPKPPSITQIQGEVTGILDLLIGSTNGSEPLLRLMSELEHSYTSSFRLDEDLKTSVGDKVKLKVEQLTGNRWNWWPMAAPLQPLKDHEARLSWTCGCGHHRSENVPLKTGLKILDFMGQRATTEGPSIELSTLSSSSQGQKPSNTASSLENSSSAPMAGDAPVTRQTPLDNLSGNSPTLTEAQRESLRDKYIFLLVDNSSLQFHQMSSARLSTQDFADSFRVAYHKLRGFWRYHLSVYSFAYCDFFEFRRYDISGYDDIRPGLPPDDDEEYFYRPRPTKNPRPISKHEWHDIYHVYRRTSARKINATYQPFYLVAQEPWYFPRPVRDLPPLFRRQIEGNLPTHIIPRIPQRYTQFNEHNNDLEEFWGLYAREDISWIMVASYVVLVNAPGLAFFFAYIFGLRGDEVDLQTASVPLTLTLAATAMFFAAWVAVVQLSTREPQSVGGVVAEGIREQIGAPESVSYAHLRGSDSTGRRKTGNVRYRKRGMPSR</sequence>
<feature type="compositionally biased region" description="Low complexity" evidence="1">
    <location>
        <begin position="540"/>
        <end position="570"/>
    </location>
</feature>
<gene>
    <name evidence="3" type="ORF">CkaCkLH20_06256</name>
</gene>
<evidence type="ECO:0000313" key="4">
    <source>
        <dbReference type="Proteomes" id="UP000781932"/>
    </source>
</evidence>
<reference evidence="3" key="1">
    <citation type="submission" date="2020-03" db="EMBL/GenBank/DDBJ databases">
        <authorList>
            <person name="He L."/>
        </authorList>
    </citation>
    <scope>NUCLEOTIDE SEQUENCE</scope>
    <source>
        <strain evidence="3">CkLH20</strain>
    </source>
</reference>
<feature type="compositionally biased region" description="Polar residues" evidence="1">
    <location>
        <begin position="12"/>
        <end position="22"/>
    </location>
</feature>
<evidence type="ECO:0000256" key="2">
    <source>
        <dbReference type="SAM" id="Phobius"/>
    </source>
</evidence>
<feature type="compositionally biased region" description="Polar residues" evidence="1">
    <location>
        <begin position="232"/>
        <end position="241"/>
    </location>
</feature>
<feature type="region of interest" description="Disordered" evidence="1">
    <location>
        <begin position="371"/>
        <end position="393"/>
    </location>
</feature>
<name>A0A9P6LK31_9PEZI</name>
<dbReference type="GeneID" id="62162047"/>
<feature type="compositionally biased region" description="Polar residues" evidence="1">
    <location>
        <begin position="579"/>
        <end position="596"/>
    </location>
</feature>
<proteinExistence type="predicted"/>
<feature type="region of interest" description="Disordered" evidence="1">
    <location>
        <begin position="540"/>
        <end position="596"/>
    </location>
</feature>
<dbReference type="RefSeq" id="XP_038745774.1">
    <property type="nucleotide sequence ID" value="XM_038888973.1"/>
</dbReference>
<keyword evidence="2" id="KW-0812">Transmembrane</keyword>
<feature type="compositionally biased region" description="Basic residues" evidence="1">
    <location>
        <begin position="889"/>
        <end position="905"/>
    </location>
</feature>
<organism evidence="3 4">
    <name type="scientific">Colletotrichum karsti</name>
    <dbReference type="NCBI Taxonomy" id="1095194"/>
    <lineage>
        <taxon>Eukaryota</taxon>
        <taxon>Fungi</taxon>
        <taxon>Dikarya</taxon>
        <taxon>Ascomycota</taxon>
        <taxon>Pezizomycotina</taxon>
        <taxon>Sordariomycetes</taxon>
        <taxon>Hypocreomycetidae</taxon>
        <taxon>Glomerellales</taxon>
        <taxon>Glomerellaceae</taxon>
        <taxon>Colletotrichum</taxon>
        <taxon>Colletotrichum boninense species complex</taxon>
    </lineage>
</organism>
<feature type="transmembrane region" description="Helical" evidence="2">
    <location>
        <begin position="791"/>
        <end position="814"/>
    </location>
</feature>
<comment type="caution">
    <text evidence="3">The sequence shown here is derived from an EMBL/GenBank/DDBJ whole genome shotgun (WGS) entry which is preliminary data.</text>
</comment>
<feature type="region of interest" description="Disordered" evidence="1">
    <location>
        <begin position="1"/>
        <end position="28"/>
    </location>
</feature>
<dbReference type="OrthoDB" id="443402at2759"/>
<reference evidence="3" key="2">
    <citation type="submission" date="2020-11" db="EMBL/GenBank/DDBJ databases">
        <title>Whole genome sequencing of Colletotrichum sp.</title>
        <authorList>
            <person name="Li H."/>
        </authorList>
    </citation>
    <scope>NUCLEOTIDE SEQUENCE</scope>
    <source>
        <strain evidence="3">CkLH20</strain>
    </source>
</reference>
<dbReference type="Proteomes" id="UP000781932">
    <property type="component" value="Unassembled WGS sequence"/>
</dbReference>
<dbReference type="AlphaFoldDB" id="A0A9P6LK31"/>
<dbReference type="EMBL" id="JAATWM020000018">
    <property type="protein sequence ID" value="KAF9876313.1"/>
    <property type="molecule type" value="Genomic_DNA"/>
</dbReference>
<accession>A0A9P6LK31</accession>
<evidence type="ECO:0000313" key="3">
    <source>
        <dbReference type="EMBL" id="KAF9876313.1"/>
    </source>
</evidence>
<feature type="transmembrane region" description="Helical" evidence="2">
    <location>
        <begin position="826"/>
        <end position="847"/>
    </location>
</feature>